<dbReference type="RefSeq" id="WP_015873054.1">
    <property type="nucleotide sequence ID" value="NC_012779.2"/>
</dbReference>
<evidence type="ECO:0000259" key="1">
    <source>
        <dbReference type="Pfam" id="PF00535"/>
    </source>
</evidence>
<sequence length="278" mass="33298">MIHQDNDKQHIKLSYVTHFYCNQKSIESVFSLLRKYENLPLSIRSAVEFIIVDDGSPVTYDIGSFDLNITWLKITEDIKWNQAGARNLGVTYAKSDKILLTDLDHELPAKTFEYLIDARNPGRNFYKIYRESPERGLYKGHSNLFFMSRARFFRHFGYDEEFAGNYGAEDYRFVKYHKYHGSRQKYLPKKIICHERVLDREKSYHSLSRDLSANTPVDLQKRKECETYGDEYGHSRIFLNFEWKIIYRHSVFPTTLPAEKRWWRPLWWLRYLSSTLSR</sequence>
<organism evidence="2 3">
    <name type="scientific">Edwardsiella ictaluri (strain 93-146)</name>
    <dbReference type="NCBI Taxonomy" id="634503"/>
    <lineage>
        <taxon>Bacteria</taxon>
        <taxon>Pseudomonadati</taxon>
        <taxon>Pseudomonadota</taxon>
        <taxon>Gammaproteobacteria</taxon>
        <taxon>Enterobacterales</taxon>
        <taxon>Hafniaceae</taxon>
        <taxon>Edwardsiella</taxon>
    </lineage>
</organism>
<dbReference type="EMBL" id="CP001600">
    <property type="protein sequence ID" value="ACR71027.1"/>
    <property type="molecule type" value="Genomic_DNA"/>
</dbReference>
<dbReference type="CDD" id="cd00761">
    <property type="entry name" value="Glyco_tranf_GTA_type"/>
    <property type="match status" value="1"/>
</dbReference>
<name>C5BF44_EDWI9</name>
<reference evidence="3" key="1">
    <citation type="submission" date="2009-03" db="EMBL/GenBank/DDBJ databases">
        <title>Complete genome sequence of Edwardsiella ictaluri 93-146.</title>
        <authorList>
            <person name="Williams M.L."/>
            <person name="Gillaspy A.F."/>
            <person name="Dyer D.W."/>
            <person name="Thune R.L."/>
            <person name="Waldbieser G.C."/>
            <person name="Schuster S.C."/>
            <person name="Gipson J."/>
            <person name="Zaitshik J."/>
            <person name="Landry C."/>
            <person name="Lawrence M.L."/>
        </authorList>
    </citation>
    <scope>NUCLEOTIDE SEQUENCE [LARGE SCALE GENOMIC DNA]</scope>
    <source>
        <strain evidence="3">93-146</strain>
    </source>
</reference>
<accession>C5BF44</accession>
<dbReference type="InterPro" id="IPR029044">
    <property type="entry name" value="Nucleotide-diphossugar_trans"/>
</dbReference>
<dbReference type="OrthoDB" id="9179862at2"/>
<dbReference type="KEGG" id="eic:NT01EI_3916"/>
<reference evidence="2 3" key="2">
    <citation type="journal article" date="2012" name="J. Bacteriol.">
        <title>Genome Sequence of Edwardsiella ictaluri 93-146, a Strain Associated with a Natural Channel Catfish Outbreak of Enteric Septicemia of Catfish.</title>
        <authorList>
            <person name="Williams M.L."/>
            <person name="Gillaspy A.F."/>
            <person name="Dyer D.W."/>
            <person name="Thune R.L."/>
            <person name="Waldbieser G.C."/>
            <person name="Schuster S.C."/>
            <person name="Gipson J."/>
            <person name="Zaitshik J."/>
            <person name="Landry C."/>
            <person name="Banes M.M."/>
            <person name="Lawrence M.L."/>
        </authorList>
    </citation>
    <scope>NUCLEOTIDE SEQUENCE [LARGE SCALE GENOMIC DNA]</scope>
    <source>
        <strain evidence="2 3">93-146</strain>
    </source>
</reference>
<dbReference type="Proteomes" id="UP000001485">
    <property type="component" value="Chromosome"/>
</dbReference>
<dbReference type="Pfam" id="PF00535">
    <property type="entry name" value="Glycos_transf_2"/>
    <property type="match status" value="1"/>
</dbReference>
<dbReference type="STRING" id="67780.B6E78_11105"/>
<feature type="domain" description="Glycosyltransferase 2-like" evidence="1">
    <location>
        <begin position="35"/>
        <end position="151"/>
    </location>
</feature>
<dbReference type="Gene3D" id="3.90.550.10">
    <property type="entry name" value="Spore Coat Polysaccharide Biosynthesis Protein SpsA, Chain A"/>
    <property type="match status" value="1"/>
</dbReference>
<evidence type="ECO:0000313" key="3">
    <source>
        <dbReference type="Proteomes" id="UP000001485"/>
    </source>
</evidence>
<protein>
    <recommendedName>
        <fullName evidence="1">Glycosyltransferase 2-like domain-containing protein</fullName>
    </recommendedName>
</protein>
<gene>
    <name evidence="2" type="ordered locus">NT01EI_3916</name>
</gene>
<dbReference type="GeneID" id="69540732"/>
<dbReference type="PATRIC" id="fig|634503.3.peg.3487"/>
<evidence type="ECO:0000313" key="2">
    <source>
        <dbReference type="EMBL" id="ACR71027.1"/>
    </source>
</evidence>
<proteinExistence type="predicted"/>
<dbReference type="InterPro" id="IPR001173">
    <property type="entry name" value="Glyco_trans_2-like"/>
</dbReference>
<dbReference type="AlphaFoldDB" id="C5BF44"/>
<dbReference type="HOGENOM" id="CLU_085700_0_0_6"/>
<dbReference type="SUPFAM" id="SSF53448">
    <property type="entry name" value="Nucleotide-diphospho-sugar transferases"/>
    <property type="match status" value="1"/>
</dbReference>